<dbReference type="RefSeq" id="WP_150372426.1">
    <property type="nucleotide sequence ID" value="NZ_CP044065.1"/>
</dbReference>
<proteinExistence type="predicted"/>
<dbReference type="Proteomes" id="UP000322822">
    <property type="component" value="Chromosome 1"/>
</dbReference>
<organism evidence="2 3">
    <name type="scientific">Cupriavidus pauculus</name>
    <dbReference type="NCBI Taxonomy" id="82633"/>
    <lineage>
        <taxon>Bacteria</taxon>
        <taxon>Pseudomonadati</taxon>
        <taxon>Pseudomonadota</taxon>
        <taxon>Betaproteobacteria</taxon>
        <taxon>Burkholderiales</taxon>
        <taxon>Burkholderiaceae</taxon>
        <taxon>Cupriavidus</taxon>
    </lineage>
</organism>
<reference evidence="2 3" key="1">
    <citation type="submission" date="2019-09" db="EMBL/GenBank/DDBJ databases">
        <title>FDA dAtabase for Regulatory Grade micrObial Sequences (FDA-ARGOS): Supporting development and validation of Infectious Disease Dx tests.</title>
        <authorList>
            <person name="Sciortino C."/>
            <person name="Tallon L."/>
            <person name="Sadzewicz L."/>
            <person name="Vavikolanu K."/>
            <person name="Mehta A."/>
            <person name="Aluvathingal J."/>
            <person name="Nadendla S."/>
            <person name="Nandy P."/>
            <person name="Geyer C."/>
            <person name="Yan Y."/>
            <person name="Sichtig H."/>
        </authorList>
    </citation>
    <scope>NUCLEOTIDE SEQUENCE [LARGE SCALE GENOMIC DNA]</scope>
    <source>
        <strain evidence="2 3">FDAARGOS_664</strain>
    </source>
</reference>
<feature type="region of interest" description="Disordered" evidence="1">
    <location>
        <begin position="54"/>
        <end position="77"/>
    </location>
</feature>
<evidence type="ECO:0000256" key="1">
    <source>
        <dbReference type="SAM" id="MobiDB-lite"/>
    </source>
</evidence>
<dbReference type="AlphaFoldDB" id="A0A5P2H333"/>
<accession>A0A5P2H333</accession>
<dbReference type="OrthoDB" id="8759457at2"/>
<protein>
    <submittedName>
        <fullName evidence="2">Uncharacterized protein</fullName>
    </submittedName>
</protein>
<name>A0A5P2H333_9BURK</name>
<evidence type="ECO:0000313" key="2">
    <source>
        <dbReference type="EMBL" id="QET02392.1"/>
    </source>
</evidence>
<evidence type="ECO:0000313" key="3">
    <source>
        <dbReference type="Proteomes" id="UP000322822"/>
    </source>
</evidence>
<gene>
    <name evidence="2" type="ORF">FOB72_10335</name>
</gene>
<sequence length="77" mass="8273">MAVIVIRDLSENVDLDREAMSAIMGGARAAGSPRWQSFRHAHVTRLVQYPRGVPGKGLPADPSIAGQERVAGVPPRE</sequence>
<dbReference type="EMBL" id="CP044065">
    <property type="protein sequence ID" value="QET02392.1"/>
    <property type="molecule type" value="Genomic_DNA"/>
</dbReference>